<feature type="coiled-coil region" evidence="1">
    <location>
        <begin position="5"/>
        <end position="34"/>
    </location>
</feature>
<dbReference type="AlphaFoldDB" id="A0A544Z1S3"/>
<keyword evidence="1" id="KW-0175">Coiled coil</keyword>
<protein>
    <submittedName>
        <fullName evidence="3">Uncharacterized protein</fullName>
    </submittedName>
</protein>
<dbReference type="Proteomes" id="UP000316541">
    <property type="component" value="Unassembled WGS sequence"/>
</dbReference>
<gene>
    <name evidence="3" type="ORF">FLX08_05750</name>
</gene>
<evidence type="ECO:0000256" key="2">
    <source>
        <dbReference type="SAM" id="Phobius"/>
    </source>
</evidence>
<dbReference type="RefSeq" id="WP_142617149.1">
    <property type="nucleotide sequence ID" value="NZ_VIRM01000005.1"/>
</dbReference>
<comment type="caution">
    <text evidence="3">The sequence shown here is derived from an EMBL/GenBank/DDBJ whole genome shotgun (WGS) entry which is preliminary data.</text>
</comment>
<evidence type="ECO:0000313" key="4">
    <source>
        <dbReference type="Proteomes" id="UP000316541"/>
    </source>
</evidence>
<dbReference type="EMBL" id="VIRM01000005">
    <property type="protein sequence ID" value="TQS22851.1"/>
    <property type="molecule type" value="Genomic_DNA"/>
</dbReference>
<evidence type="ECO:0000313" key="3">
    <source>
        <dbReference type="EMBL" id="TQS22851.1"/>
    </source>
</evidence>
<sequence>MSKERARRRAEREAERERLAAARAEREARAARRREMRERLVGPLAGAVTAVLPRPARPVRVARQRGYLARRRRTENGVVVVLWFLVQVLAWILLDSWMARLGVFLGSILLLPVFVTIVFDRRS</sequence>
<keyword evidence="2" id="KW-1133">Transmembrane helix</keyword>
<proteinExistence type="predicted"/>
<accession>A0A544Z1S3</accession>
<evidence type="ECO:0000256" key="1">
    <source>
        <dbReference type="SAM" id="Coils"/>
    </source>
</evidence>
<organism evidence="3 4">
    <name type="scientific">Microbispora hainanensis</name>
    <dbReference type="NCBI Taxonomy" id="568844"/>
    <lineage>
        <taxon>Bacteria</taxon>
        <taxon>Bacillati</taxon>
        <taxon>Actinomycetota</taxon>
        <taxon>Actinomycetes</taxon>
        <taxon>Streptosporangiales</taxon>
        <taxon>Streptosporangiaceae</taxon>
        <taxon>Microbispora</taxon>
    </lineage>
</organism>
<name>A0A544Z1S3_9ACTN</name>
<feature type="transmembrane region" description="Helical" evidence="2">
    <location>
        <begin position="77"/>
        <end position="94"/>
    </location>
</feature>
<keyword evidence="2" id="KW-0812">Transmembrane</keyword>
<reference evidence="3 4" key="1">
    <citation type="submission" date="2019-07" db="EMBL/GenBank/DDBJ databases">
        <title>Microbispora hainanensis DSM 45428.</title>
        <authorList>
            <person name="Thawai C."/>
        </authorList>
    </citation>
    <scope>NUCLEOTIDE SEQUENCE [LARGE SCALE GENOMIC DNA]</scope>
    <source>
        <strain evidence="3 4">DSM 45428</strain>
    </source>
</reference>
<feature type="transmembrane region" description="Helical" evidence="2">
    <location>
        <begin position="100"/>
        <end position="119"/>
    </location>
</feature>
<keyword evidence="2" id="KW-0472">Membrane</keyword>